<evidence type="ECO:0000256" key="1">
    <source>
        <dbReference type="SAM" id="MobiDB-lite"/>
    </source>
</evidence>
<sequence length="429" mass="48647">MNPINRINLLLSDILQNESTTTTTTTAVAAGSCQGSATQARPLIAFSEHDYHSSSISPSVTVVPSIAPLQTRRNPSLLKHHRQRQRILQSDMQRQQQQQQQRPQAQPLLNSSTLDDLFRALTLECEQYLTSSSISTHDSKNKSLIQSSTITQTNLDSNDDDYENLHSLNRVSSNGHSSLKTSIEVISPEQRQIVSVNVSSKLCPSSLVTSSHTYPLLSTSCITASHAPTTFCQSTDDDSLDLSSSSTIRKHRRRRTRRQQIITPIVQSSSSSDERTEVYHEKKSTIPKRSCSTDHRQQRIKSIYDNQPTLIPSENVSTRRPTRRRDISLQQNSTRQSNGIASRYTENLCSPLSVLLTSNRTTSDFVNRVQQQSQTRQSRLQFINHHQPLTLLDRMHHQFYHPSPTRFTHNNPNTHHNIPTHRIPSYPVY</sequence>
<accession>A0A814WM09</accession>
<reference evidence="2" key="1">
    <citation type="submission" date="2021-02" db="EMBL/GenBank/DDBJ databases">
        <authorList>
            <person name="Nowell W R."/>
        </authorList>
    </citation>
    <scope>NUCLEOTIDE SEQUENCE</scope>
</reference>
<feature type="compositionally biased region" description="Polar residues" evidence="1">
    <location>
        <begin position="304"/>
        <end position="319"/>
    </location>
</feature>
<name>A0A814WM09_ADIRI</name>
<keyword evidence="3" id="KW-1185">Reference proteome</keyword>
<feature type="region of interest" description="Disordered" evidence="1">
    <location>
        <begin position="405"/>
        <end position="429"/>
    </location>
</feature>
<feature type="compositionally biased region" description="Low complexity" evidence="1">
    <location>
        <begin position="405"/>
        <end position="421"/>
    </location>
</feature>
<dbReference type="AlphaFoldDB" id="A0A814WM09"/>
<evidence type="ECO:0000313" key="3">
    <source>
        <dbReference type="Proteomes" id="UP000663828"/>
    </source>
</evidence>
<proteinExistence type="predicted"/>
<dbReference type="EMBL" id="CAJNOR010001820">
    <property type="protein sequence ID" value="CAF1204247.1"/>
    <property type="molecule type" value="Genomic_DNA"/>
</dbReference>
<feature type="region of interest" description="Disordered" evidence="1">
    <location>
        <begin position="234"/>
        <end position="323"/>
    </location>
</feature>
<evidence type="ECO:0000313" key="2">
    <source>
        <dbReference type="EMBL" id="CAF1204247.1"/>
    </source>
</evidence>
<feature type="compositionally biased region" description="Basic and acidic residues" evidence="1">
    <location>
        <begin position="272"/>
        <end position="284"/>
    </location>
</feature>
<organism evidence="2 3">
    <name type="scientific">Adineta ricciae</name>
    <name type="common">Rotifer</name>
    <dbReference type="NCBI Taxonomy" id="249248"/>
    <lineage>
        <taxon>Eukaryota</taxon>
        <taxon>Metazoa</taxon>
        <taxon>Spiralia</taxon>
        <taxon>Gnathifera</taxon>
        <taxon>Rotifera</taxon>
        <taxon>Eurotatoria</taxon>
        <taxon>Bdelloidea</taxon>
        <taxon>Adinetida</taxon>
        <taxon>Adinetidae</taxon>
        <taxon>Adineta</taxon>
    </lineage>
</organism>
<dbReference type="PROSITE" id="PS51257">
    <property type="entry name" value="PROKAR_LIPOPROTEIN"/>
    <property type="match status" value="1"/>
</dbReference>
<comment type="caution">
    <text evidence="2">The sequence shown here is derived from an EMBL/GenBank/DDBJ whole genome shotgun (WGS) entry which is preliminary data.</text>
</comment>
<feature type="compositionally biased region" description="Basic residues" evidence="1">
    <location>
        <begin position="248"/>
        <end position="258"/>
    </location>
</feature>
<protein>
    <submittedName>
        <fullName evidence="2">Uncharacterized protein</fullName>
    </submittedName>
</protein>
<feature type="compositionally biased region" description="Low complexity" evidence="1">
    <location>
        <begin position="86"/>
        <end position="106"/>
    </location>
</feature>
<feature type="region of interest" description="Disordered" evidence="1">
    <location>
        <begin position="71"/>
        <end position="110"/>
    </location>
</feature>
<dbReference type="Proteomes" id="UP000663828">
    <property type="component" value="Unassembled WGS sequence"/>
</dbReference>
<gene>
    <name evidence="2" type="ORF">XAT740_LOCUS23851</name>
</gene>